<dbReference type="EMBL" id="MN739271">
    <property type="protein sequence ID" value="QHS96497.1"/>
    <property type="molecule type" value="Genomic_DNA"/>
</dbReference>
<accession>A0A6C0BVZ6</accession>
<proteinExistence type="predicted"/>
<organism evidence="2">
    <name type="scientific">viral metagenome</name>
    <dbReference type="NCBI Taxonomy" id="1070528"/>
    <lineage>
        <taxon>unclassified sequences</taxon>
        <taxon>metagenomes</taxon>
        <taxon>organismal metagenomes</taxon>
    </lineage>
</organism>
<evidence type="ECO:0000313" key="2">
    <source>
        <dbReference type="EMBL" id="QHS96497.1"/>
    </source>
</evidence>
<reference evidence="2" key="1">
    <citation type="journal article" date="2020" name="Nature">
        <title>Giant virus diversity and host interactions through global metagenomics.</title>
        <authorList>
            <person name="Schulz F."/>
            <person name="Roux S."/>
            <person name="Paez-Espino D."/>
            <person name="Jungbluth S."/>
            <person name="Walsh D.A."/>
            <person name="Denef V.J."/>
            <person name="McMahon K.D."/>
            <person name="Konstantinidis K.T."/>
            <person name="Eloe-Fadrosh E.A."/>
            <person name="Kyrpides N.C."/>
            <person name="Woyke T."/>
        </authorList>
    </citation>
    <scope>NUCLEOTIDE SEQUENCE</scope>
    <source>
        <strain evidence="2">GVMAG-M-3300020166-18</strain>
    </source>
</reference>
<feature type="compositionally biased region" description="Low complexity" evidence="1">
    <location>
        <begin position="271"/>
        <end position="291"/>
    </location>
</feature>
<sequence>MAADGMIVMGTQYDADKMVKYTQPKINAAGGRNVGVLNKKTNKSTILSTPLMMTWGVNEWKPDDASGKVSYDLSLQFPDAESMSENVKKFLDNLIAFEKKIKADASKFSREWFNKDPSKMSPDVVDALFTPMLRYPKNKETREPDYTKSPSLKVKIPYWEGEFKSEIYDMQQNILFPDPSELATPVDLIASRSHVASIIKNGGIWFAAGKFGTTWKLEQAAVQPPATLRGKCHIQLDESEMQTLETAALKSDDETTAVDTAVDDSDDDEATTSPVAASSPVASPVSSPVAAELPIVTESTPKKKRVIKKKTDA</sequence>
<feature type="region of interest" description="Disordered" evidence="1">
    <location>
        <begin position="250"/>
        <end position="313"/>
    </location>
</feature>
<name>A0A6C0BVZ6_9ZZZZ</name>
<feature type="compositionally biased region" description="Acidic residues" evidence="1">
    <location>
        <begin position="261"/>
        <end position="270"/>
    </location>
</feature>
<protein>
    <submittedName>
        <fullName evidence="2">Uncharacterized protein</fullName>
    </submittedName>
</protein>
<feature type="compositionally biased region" description="Basic residues" evidence="1">
    <location>
        <begin position="302"/>
        <end position="313"/>
    </location>
</feature>
<dbReference type="AlphaFoldDB" id="A0A6C0BVZ6"/>
<evidence type="ECO:0000256" key="1">
    <source>
        <dbReference type="SAM" id="MobiDB-lite"/>
    </source>
</evidence>